<dbReference type="PANTHER" id="PTHR43405">
    <property type="entry name" value="GLYCOSYL HYDROLASE DIGH"/>
    <property type="match status" value="1"/>
</dbReference>
<dbReference type="InterPro" id="IPR017853">
    <property type="entry name" value="GH"/>
</dbReference>
<dbReference type="Gene3D" id="3.20.20.80">
    <property type="entry name" value="Glycosidases"/>
    <property type="match status" value="1"/>
</dbReference>
<dbReference type="InterPro" id="IPR003790">
    <property type="entry name" value="GHL10"/>
</dbReference>
<dbReference type="PANTHER" id="PTHR43405:SF1">
    <property type="entry name" value="GLYCOSYL HYDROLASE DIGH"/>
    <property type="match status" value="1"/>
</dbReference>
<dbReference type="Proteomes" id="UP000616346">
    <property type="component" value="Unassembled WGS sequence"/>
</dbReference>
<feature type="domain" description="Glycosyl hydrolase-like 10" evidence="2">
    <location>
        <begin position="25"/>
        <end position="315"/>
    </location>
</feature>
<dbReference type="RefSeq" id="WP_191710091.1">
    <property type="nucleotide sequence ID" value="NZ_JACSPQ010000005.1"/>
</dbReference>
<dbReference type="InterPro" id="IPR052177">
    <property type="entry name" value="Divisome_Glycosyl_Hydrolase"/>
</dbReference>
<reference evidence="3 4" key="1">
    <citation type="submission" date="2020-08" db="EMBL/GenBank/DDBJ databases">
        <title>A Genomic Blueprint of the Chicken Gut Microbiome.</title>
        <authorList>
            <person name="Gilroy R."/>
            <person name="Ravi A."/>
            <person name="Getino M."/>
            <person name="Pursley I."/>
            <person name="Horton D.L."/>
            <person name="Alikhan N.-F."/>
            <person name="Baker D."/>
            <person name="Gharbi K."/>
            <person name="Hall N."/>
            <person name="Watson M."/>
            <person name="Adriaenssens E.M."/>
            <person name="Foster-Nyarko E."/>
            <person name="Jarju S."/>
            <person name="Secka A."/>
            <person name="Antonio M."/>
            <person name="Oren A."/>
            <person name="Chaudhuri R."/>
            <person name="La Ragione R.M."/>
            <person name="Hildebrand F."/>
            <person name="Pallen M.J."/>
        </authorList>
    </citation>
    <scope>NUCLEOTIDE SEQUENCE [LARGE SCALE GENOMIC DNA]</scope>
    <source>
        <strain evidence="3 4">Sa1YUN3</strain>
    </source>
</reference>
<protein>
    <submittedName>
        <fullName evidence="3">Family 10 glycosylhydrolase</fullName>
    </submittedName>
</protein>
<name>A0ABR8VCC3_9BACT</name>
<proteinExistence type="predicted"/>
<organism evidence="3 4">
    <name type="scientific">Phocaeicola faecium</name>
    <dbReference type="NCBI Taxonomy" id="2762213"/>
    <lineage>
        <taxon>Bacteria</taxon>
        <taxon>Pseudomonadati</taxon>
        <taxon>Bacteroidota</taxon>
        <taxon>Bacteroidia</taxon>
        <taxon>Bacteroidales</taxon>
        <taxon>Bacteroidaceae</taxon>
        <taxon>Phocaeicola</taxon>
    </lineage>
</organism>
<evidence type="ECO:0000256" key="1">
    <source>
        <dbReference type="ARBA" id="ARBA00022729"/>
    </source>
</evidence>
<evidence type="ECO:0000259" key="2">
    <source>
        <dbReference type="Pfam" id="PF02638"/>
    </source>
</evidence>
<keyword evidence="4" id="KW-1185">Reference proteome</keyword>
<accession>A0ABR8VCC3</accession>
<gene>
    <name evidence="3" type="ORF">H9626_07525</name>
</gene>
<keyword evidence="1" id="KW-0732">Signal</keyword>
<evidence type="ECO:0000313" key="4">
    <source>
        <dbReference type="Proteomes" id="UP000616346"/>
    </source>
</evidence>
<dbReference type="SUPFAM" id="SSF51445">
    <property type="entry name" value="(Trans)glycosidases"/>
    <property type="match status" value="1"/>
</dbReference>
<sequence>MRRLIAIILMGIFAILPMRSQSKFEIRAAWLTTIGALDFPSHKAGSPQGIRRQKQELCNILDELKRANFNTILLQTRLRGDVIYPSAFEGFAESLTGHTGGNPQYDLLDFAVEECHKRGMELHAWIVAIPVGNLRQVKLQGKNSVVKKHPELCKQYKKAWYLDPGNPATADYLAGIVREIVSRYDIDGIHLDYIRYPEDAQSFPDRPTFRKYGKGKSLEQWRRDNITYIVRRLYTETKRLKPWVKVSSSPIGKYKDTPRYSSRGWNAYQTVYQDAQKWMAEGIHDLIFPMMYFQKNGFYPFALDWNEHKNQRWVVPGLGIYFLHPGEQNWALDEVCRQIAFTRENRLDGQAYFRTRYLLDNTKGLFDELKERIYIYPAVVPPMTWGDSIAPSVPTCYTFNIDSKKATMEWGVSTDNTAGGVYYRIYASDCYPVDTNLPQNLIASRIDSTRYVHAPAFPWQQRMYWAVTAVDRFGNESLPLSFNAPRENSPQIFSNLLPAIPPGATLIVTDATGEELMRLPSSATQLPDTLGKGFFRLTLLMPDGETRFIGICVR</sequence>
<dbReference type="Gene3D" id="2.60.40.10">
    <property type="entry name" value="Immunoglobulins"/>
    <property type="match status" value="1"/>
</dbReference>
<comment type="caution">
    <text evidence="3">The sequence shown here is derived from an EMBL/GenBank/DDBJ whole genome shotgun (WGS) entry which is preliminary data.</text>
</comment>
<dbReference type="Pfam" id="PF02638">
    <property type="entry name" value="GHL10"/>
    <property type="match status" value="1"/>
</dbReference>
<dbReference type="InterPro" id="IPR013783">
    <property type="entry name" value="Ig-like_fold"/>
</dbReference>
<dbReference type="EMBL" id="JACSPQ010000005">
    <property type="protein sequence ID" value="MBD8002061.1"/>
    <property type="molecule type" value="Genomic_DNA"/>
</dbReference>
<evidence type="ECO:0000313" key="3">
    <source>
        <dbReference type="EMBL" id="MBD8002061.1"/>
    </source>
</evidence>